<evidence type="ECO:0000256" key="5">
    <source>
        <dbReference type="ARBA" id="ARBA00023004"/>
    </source>
</evidence>
<evidence type="ECO:0000256" key="9">
    <source>
        <dbReference type="ARBA" id="ARBA00023887"/>
    </source>
</evidence>
<dbReference type="GO" id="GO:0046872">
    <property type="term" value="F:metal ion binding"/>
    <property type="evidence" value="ECO:0007669"/>
    <property type="project" value="UniProtKB-KW"/>
</dbReference>
<dbReference type="SUPFAM" id="SSF52141">
    <property type="entry name" value="Uracil-DNA glycosylase-like"/>
    <property type="match status" value="1"/>
</dbReference>
<dbReference type="InterPro" id="IPR005122">
    <property type="entry name" value="Uracil-DNA_glycosylase-like"/>
</dbReference>
<keyword evidence="6" id="KW-0411">Iron-sulfur</keyword>
<keyword evidence="5" id="KW-0408">Iron</keyword>
<evidence type="ECO:0000256" key="4">
    <source>
        <dbReference type="ARBA" id="ARBA00022801"/>
    </source>
</evidence>
<dbReference type="InterPro" id="IPR044147">
    <property type="entry name" value="UdgB-like"/>
</dbReference>
<evidence type="ECO:0000256" key="10">
    <source>
        <dbReference type="SAM" id="MobiDB-lite"/>
    </source>
</evidence>
<dbReference type="GO" id="GO:0006284">
    <property type="term" value="P:base-excision repair"/>
    <property type="evidence" value="ECO:0007669"/>
    <property type="project" value="InterPro"/>
</dbReference>
<organism evidence="12 13">
    <name type="scientific">Lichenicoccus roseus</name>
    <dbReference type="NCBI Taxonomy" id="2683649"/>
    <lineage>
        <taxon>Bacteria</taxon>
        <taxon>Pseudomonadati</taxon>
        <taxon>Pseudomonadota</taxon>
        <taxon>Alphaproteobacteria</taxon>
        <taxon>Acetobacterales</taxon>
        <taxon>Acetobacteraceae</taxon>
        <taxon>Lichenicoccus</taxon>
    </lineage>
</organism>
<feature type="domain" description="Uracil-DNA glycosylase-like" evidence="11">
    <location>
        <begin position="65"/>
        <end position="232"/>
    </location>
</feature>
<keyword evidence="2" id="KW-0479">Metal-binding</keyword>
<protein>
    <recommendedName>
        <fullName evidence="9">Type-5 uracil-DNA glycosylase</fullName>
    </recommendedName>
</protein>
<keyword evidence="3" id="KW-0227">DNA damage</keyword>
<dbReference type="Pfam" id="PF03167">
    <property type="entry name" value="UDG"/>
    <property type="match status" value="1"/>
</dbReference>
<evidence type="ECO:0000256" key="1">
    <source>
        <dbReference type="ARBA" id="ARBA00022485"/>
    </source>
</evidence>
<evidence type="ECO:0000256" key="8">
    <source>
        <dbReference type="ARBA" id="ARBA00023779"/>
    </source>
</evidence>
<proteinExistence type="inferred from homology"/>
<dbReference type="InterPro" id="IPR036895">
    <property type="entry name" value="Uracil-DNA_glycosylase-like_sf"/>
</dbReference>
<dbReference type="GO" id="GO:0051539">
    <property type="term" value="F:4 iron, 4 sulfur cluster binding"/>
    <property type="evidence" value="ECO:0007669"/>
    <property type="project" value="UniProtKB-KW"/>
</dbReference>
<evidence type="ECO:0000256" key="2">
    <source>
        <dbReference type="ARBA" id="ARBA00022723"/>
    </source>
</evidence>
<evidence type="ECO:0000259" key="11">
    <source>
        <dbReference type="SMART" id="SM00986"/>
    </source>
</evidence>
<evidence type="ECO:0000313" key="13">
    <source>
        <dbReference type="Proteomes" id="UP000305654"/>
    </source>
</evidence>
<accession>A0A5R9J8F9</accession>
<dbReference type="CDD" id="cd10031">
    <property type="entry name" value="UDG-F5_TTUDGB_like"/>
    <property type="match status" value="1"/>
</dbReference>
<dbReference type="GO" id="GO:0004844">
    <property type="term" value="F:uracil DNA N-glycosylase activity"/>
    <property type="evidence" value="ECO:0007669"/>
    <property type="project" value="InterPro"/>
</dbReference>
<dbReference type="Gene3D" id="3.40.470.10">
    <property type="entry name" value="Uracil-DNA glycosylase-like domain"/>
    <property type="match status" value="1"/>
</dbReference>
<keyword evidence="1" id="KW-0004">4Fe-4S</keyword>
<dbReference type="PANTHER" id="PTHR33693:SF3">
    <property type="entry name" value="TYPE-5 URACIL-DNA GLYCOSYLASE"/>
    <property type="match status" value="1"/>
</dbReference>
<keyword evidence="13" id="KW-1185">Reference proteome</keyword>
<dbReference type="RefSeq" id="WP_138324125.1">
    <property type="nucleotide sequence ID" value="NZ_VCDI01000001.1"/>
</dbReference>
<dbReference type="PANTHER" id="PTHR33693">
    <property type="entry name" value="TYPE-5 URACIL-DNA GLYCOSYLASE"/>
    <property type="match status" value="1"/>
</dbReference>
<dbReference type="Proteomes" id="UP000305654">
    <property type="component" value="Unassembled WGS sequence"/>
</dbReference>
<dbReference type="SMART" id="SM00986">
    <property type="entry name" value="UDG"/>
    <property type="match status" value="1"/>
</dbReference>
<evidence type="ECO:0000256" key="6">
    <source>
        <dbReference type="ARBA" id="ARBA00023014"/>
    </source>
</evidence>
<dbReference type="SMART" id="SM00987">
    <property type="entry name" value="UreE_C"/>
    <property type="match status" value="1"/>
</dbReference>
<sequence>MTSASGAIPTRPAPVTSRAAAPDVPTDAPGAPEHPAHDCPLCPRLVAYREANRQEHPEWWNGPVPSWGSLDAELLVVGMAPGVRGANRTGRPFTGDFAGTLLYETLLKFGFATGAYGADPSDGMALSNCRIVNAVRCVPPANLPQPVEVRTCNRFLRSELEAIRPLRVVLALGVLAHSAVLAACGIPVSRLRFRHGQILTLPDGLLLADSYHVSRYNTNTGRLTTAMFESVVAELRACLQQPGRDT</sequence>
<evidence type="ECO:0000256" key="7">
    <source>
        <dbReference type="ARBA" id="ARBA00023204"/>
    </source>
</evidence>
<evidence type="ECO:0000256" key="3">
    <source>
        <dbReference type="ARBA" id="ARBA00022763"/>
    </source>
</evidence>
<reference evidence="12 13" key="1">
    <citation type="submission" date="2019-05" db="EMBL/GenBank/DDBJ databases">
        <authorList>
            <person name="Pankratov T."/>
            <person name="Grouzdev D."/>
        </authorList>
    </citation>
    <scope>NUCLEOTIDE SEQUENCE [LARGE SCALE GENOMIC DNA]</scope>
    <source>
        <strain evidence="12 13">KEBCLARHB70R</strain>
    </source>
</reference>
<keyword evidence="7" id="KW-0234">DNA repair</keyword>
<evidence type="ECO:0000313" key="12">
    <source>
        <dbReference type="EMBL" id="TLU73872.1"/>
    </source>
</evidence>
<dbReference type="AlphaFoldDB" id="A0A5R9J8F9"/>
<name>A0A5R9J8F9_9PROT</name>
<dbReference type="OrthoDB" id="9787663at2"/>
<dbReference type="InterPro" id="IPR051536">
    <property type="entry name" value="UDG_Type-4/5"/>
</dbReference>
<feature type="region of interest" description="Disordered" evidence="10">
    <location>
        <begin position="1"/>
        <end position="36"/>
    </location>
</feature>
<dbReference type="EMBL" id="VCDI01000001">
    <property type="protein sequence ID" value="TLU73872.1"/>
    <property type="molecule type" value="Genomic_DNA"/>
</dbReference>
<gene>
    <name evidence="12" type="ORF">FE263_01175</name>
</gene>
<comment type="caution">
    <text evidence="12">The sequence shown here is derived from an EMBL/GenBank/DDBJ whole genome shotgun (WGS) entry which is preliminary data.</text>
</comment>
<comment type="similarity">
    <text evidence="8">Belongs to the uracil-DNA glycosylase (UDG) superfamily. Type 5 (UDGb) family.</text>
</comment>
<dbReference type="GO" id="GO:0033958">
    <property type="term" value="F:DNA-deoxyinosine glycosylase activity"/>
    <property type="evidence" value="ECO:0007669"/>
    <property type="project" value="InterPro"/>
</dbReference>
<keyword evidence="4" id="KW-0378">Hydrolase</keyword>